<evidence type="ECO:0000256" key="1">
    <source>
        <dbReference type="SAM" id="Phobius"/>
    </source>
</evidence>
<name>A0A644YB07_9ZZZZ</name>
<feature type="transmembrane region" description="Helical" evidence="1">
    <location>
        <begin position="30"/>
        <end position="49"/>
    </location>
</feature>
<protein>
    <submittedName>
        <fullName evidence="2">Uncharacterized protein</fullName>
    </submittedName>
</protein>
<organism evidence="2">
    <name type="scientific">bioreactor metagenome</name>
    <dbReference type="NCBI Taxonomy" id="1076179"/>
    <lineage>
        <taxon>unclassified sequences</taxon>
        <taxon>metagenomes</taxon>
        <taxon>ecological metagenomes</taxon>
    </lineage>
</organism>
<dbReference type="AlphaFoldDB" id="A0A644YB07"/>
<accession>A0A644YB07</accession>
<keyword evidence="1" id="KW-0472">Membrane</keyword>
<comment type="caution">
    <text evidence="2">The sequence shown here is derived from an EMBL/GenBank/DDBJ whole genome shotgun (WGS) entry which is preliminary data.</text>
</comment>
<evidence type="ECO:0000313" key="2">
    <source>
        <dbReference type="EMBL" id="MPM25367.1"/>
    </source>
</evidence>
<feature type="transmembrane region" description="Helical" evidence="1">
    <location>
        <begin position="7"/>
        <end position="24"/>
    </location>
</feature>
<keyword evidence="1" id="KW-0812">Transmembrane</keyword>
<reference evidence="2" key="1">
    <citation type="submission" date="2019-08" db="EMBL/GenBank/DDBJ databases">
        <authorList>
            <person name="Kucharzyk K."/>
            <person name="Murdoch R.W."/>
            <person name="Higgins S."/>
            <person name="Loffler F."/>
        </authorList>
    </citation>
    <scope>NUCLEOTIDE SEQUENCE</scope>
</reference>
<sequence length="73" mass="8348">MKQFLSTFVISVVLCYVFLFFGGALIFENYLVILVFVALIISLLITAFIHQETKIEELEARIKTLEGQCDSKE</sequence>
<keyword evidence="1" id="KW-1133">Transmembrane helix</keyword>
<gene>
    <name evidence="2" type="ORF">SDC9_71858</name>
</gene>
<proteinExistence type="predicted"/>
<dbReference type="EMBL" id="VSSQ01004480">
    <property type="protein sequence ID" value="MPM25367.1"/>
    <property type="molecule type" value="Genomic_DNA"/>
</dbReference>